<accession>A0A850DLI9</accession>
<dbReference type="AlphaFoldDB" id="A0A850DLI9"/>
<evidence type="ECO:0000256" key="1">
    <source>
        <dbReference type="SAM" id="Phobius"/>
    </source>
</evidence>
<dbReference type="Proteomes" id="UP000539146">
    <property type="component" value="Unassembled WGS sequence"/>
</dbReference>
<protein>
    <submittedName>
        <fullName evidence="2">Uncharacterized protein</fullName>
    </submittedName>
</protein>
<keyword evidence="1" id="KW-0812">Transmembrane</keyword>
<gene>
    <name evidence="2" type="ORF">HP467_00125</name>
</gene>
<evidence type="ECO:0000313" key="3">
    <source>
        <dbReference type="Proteomes" id="UP000539146"/>
    </source>
</evidence>
<feature type="non-terminal residue" evidence="2">
    <location>
        <position position="108"/>
    </location>
</feature>
<feature type="transmembrane region" description="Helical" evidence="1">
    <location>
        <begin position="69"/>
        <end position="98"/>
    </location>
</feature>
<evidence type="ECO:0000313" key="2">
    <source>
        <dbReference type="EMBL" id="NUU26526.1"/>
    </source>
</evidence>
<organism evidence="2 3">
    <name type="scientific">Curtobacterium citreum</name>
    <dbReference type="NCBI Taxonomy" id="2036"/>
    <lineage>
        <taxon>Bacteria</taxon>
        <taxon>Bacillati</taxon>
        <taxon>Actinomycetota</taxon>
        <taxon>Actinomycetes</taxon>
        <taxon>Micrococcales</taxon>
        <taxon>Microbacteriaceae</taxon>
        <taxon>Curtobacterium</taxon>
    </lineage>
</organism>
<sequence length="108" mass="11190">AQGDIAAAQSRIDAAKRLVADARGDWEEGERRTATKIGEAADAGLGKQSVGDEVLGSEWWETVVSVAKVVVAVGGIIVMIIGGPRAWIVLGAGLLVLADTLYKMSKGT</sequence>
<dbReference type="RefSeq" id="WP_217507564.1">
    <property type="nucleotide sequence ID" value="NZ_JABMCG010000022.1"/>
</dbReference>
<keyword evidence="1" id="KW-1133">Transmembrane helix</keyword>
<name>A0A850DLI9_9MICO</name>
<feature type="non-terminal residue" evidence="2">
    <location>
        <position position="1"/>
    </location>
</feature>
<comment type="caution">
    <text evidence="2">The sequence shown here is derived from an EMBL/GenBank/DDBJ whole genome shotgun (WGS) entry which is preliminary data.</text>
</comment>
<dbReference type="EMBL" id="JABMCG010000022">
    <property type="protein sequence ID" value="NUU26526.1"/>
    <property type="molecule type" value="Genomic_DNA"/>
</dbReference>
<keyword evidence="1" id="KW-0472">Membrane</keyword>
<reference evidence="2 3" key="1">
    <citation type="submission" date="2020-05" db="EMBL/GenBank/DDBJ databases">
        <title>Genome Sequencing of Type Strains.</title>
        <authorList>
            <person name="Lemaire J.F."/>
            <person name="Inderbitzin P."/>
            <person name="Gregorio O.A."/>
            <person name="Collins S.B."/>
            <person name="Wespe N."/>
            <person name="Knight-Connoni V."/>
        </authorList>
    </citation>
    <scope>NUCLEOTIDE SEQUENCE [LARGE SCALE GENOMIC DNA]</scope>
    <source>
        <strain evidence="2 3">DSM 20512</strain>
    </source>
</reference>
<proteinExistence type="predicted"/>